<feature type="chain" id="PRO_5046119068" evidence="5">
    <location>
        <begin position="30"/>
        <end position="342"/>
    </location>
</feature>
<evidence type="ECO:0000256" key="3">
    <source>
        <dbReference type="ARBA" id="ARBA00022729"/>
    </source>
</evidence>
<dbReference type="InterPro" id="IPR006127">
    <property type="entry name" value="ZnuA-like"/>
</dbReference>
<evidence type="ECO:0000256" key="1">
    <source>
        <dbReference type="ARBA" id="ARBA00011028"/>
    </source>
</evidence>
<sequence length="342" mass="36964">MIQPPVRRPVLAMAAGLSALLLGCRPAVQAPDAQAGRADRPSVVTTFLPITLFTRAVAGDCAEVTALIPANSGPHDFQARPGDVAALKNARVLVKNGLEMESFLDKLVKGAENPDLKVIDSSRGIPTLENPEKAAKSHDDHGHGDDHGHDHDHGDDHAEAEGQDHGHDHGPINPHIWLDPVRAAQQVDNIRDGLIAADPACADGYRRNAAAFSGQLRQLNTEFEKQLAPFRGKTFVVLHDFAPYFADRYGLKAEYLVDVPEQNPSPADLARVAETVKSTQLRALLSEPQEGNRSFNALAGDLGIRISVFDPLETGSEEASRNPGTYAEVMRRNVTDLVSAFR</sequence>
<dbReference type="Pfam" id="PF01297">
    <property type="entry name" value="ZnuA"/>
    <property type="match status" value="1"/>
</dbReference>
<dbReference type="PROSITE" id="PS51257">
    <property type="entry name" value="PROKAR_LIPOPROTEIN"/>
    <property type="match status" value="1"/>
</dbReference>
<keyword evidence="2" id="KW-0813">Transport</keyword>
<proteinExistence type="inferred from homology"/>
<dbReference type="EMBL" id="JAYGHX010000009">
    <property type="protein sequence ID" value="MEA5392231.1"/>
    <property type="molecule type" value="Genomic_DNA"/>
</dbReference>
<dbReference type="PANTHER" id="PTHR42953:SF3">
    <property type="entry name" value="HIGH-AFFINITY ZINC UPTAKE SYSTEM PROTEIN ZNUA"/>
    <property type="match status" value="1"/>
</dbReference>
<dbReference type="SUPFAM" id="SSF53807">
    <property type="entry name" value="Helical backbone' metal receptor"/>
    <property type="match status" value="1"/>
</dbReference>
<feature type="region of interest" description="Disordered" evidence="4">
    <location>
        <begin position="118"/>
        <end position="176"/>
    </location>
</feature>
<keyword evidence="7" id="KW-1185">Reference proteome</keyword>
<comment type="caution">
    <text evidence="6">The sequence shown here is derived from an EMBL/GenBank/DDBJ whole genome shotgun (WGS) entry which is preliminary data.</text>
</comment>
<accession>A0ABU5RWS9</accession>
<dbReference type="RefSeq" id="WP_323306192.1">
    <property type="nucleotide sequence ID" value="NZ_JAYGHX010000009.1"/>
</dbReference>
<evidence type="ECO:0000313" key="6">
    <source>
        <dbReference type="EMBL" id="MEA5392231.1"/>
    </source>
</evidence>
<feature type="signal peptide" evidence="5">
    <location>
        <begin position="1"/>
        <end position="29"/>
    </location>
</feature>
<evidence type="ECO:0000256" key="2">
    <source>
        <dbReference type="ARBA" id="ARBA00022448"/>
    </source>
</evidence>
<comment type="similarity">
    <text evidence="1">Belongs to the bacterial solute-binding protein 9 family.</text>
</comment>
<dbReference type="Proteomes" id="UP001304461">
    <property type="component" value="Unassembled WGS sequence"/>
</dbReference>
<keyword evidence="3 5" id="KW-0732">Signal</keyword>
<dbReference type="InterPro" id="IPR050492">
    <property type="entry name" value="Bact_metal-bind_prot9"/>
</dbReference>
<dbReference type="PANTHER" id="PTHR42953">
    <property type="entry name" value="HIGH-AFFINITY ZINC UPTAKE SYSTEM PROTEIN ZNUA-RELATED"/>
    <property type="match status" value="1"/>
</dbReference>
<protein>
    <submittedName>
        <fullName evidence="6">Zinc ABC transporter substrate-binding protein</fullName>
    </submittedName>
</protein>
<dbReference type="Gene3D" id="3.40.50.1980">
    <property type="entry name" value="Nitrogenase molybdenum iron protein domain"/>
    <property type="match status" value="2"/>
</dbReference>
<feature type="compositionally biased region" description="Basic and acidic residues" evidence="4">
    <location>
        <begin position="130"/>
        <end position="170"/>
    </location>
</feature>
<organism evidence="6 7">
    <name type="scientific">Cyanobium gracile UHCC 0139</name>
    <dbReference type="NCBI Taxonomy" id="3110308"/>
    <lineage>
        <taxon>Bacteria</taxon>
        <taxon>Bacillati</taxon>
        <taxon>Cyanobacteriota</taxon>
        <taxon>Cyanophyceae</taxon>
        <taxon>Synechococcales</taxon>
        <taxon>Prochlorococcaceae</taxon>
        <taxon>Cyanobium</taxon>
    </lineage>
</organism>
<reference evidence="6 7" key="1">
    <citation type="submission" date="2023-12" db="EMBL/GenBank/DDBJ databases">
        <title>Baltic Sea Cyanobacteria.</title>
        <authorList>
            <person name="Delbaje E."/>
            <person name="Fewer D.P."/>
            <person name="Shishido T.K."/>
        </authorList>
    </citation>
    <scope>NUCLEOTIDE SEQUENCE [LARGE SCALE GENOMIC DNA]</scope>
    <source>
        <strain evidence="6 7">UHCC 0139</strain>
    </source>
</reference>
<name>A0ABU5RWS9_9CYAN</name>
<evidence type="ECO:0000256" key="4">
    <source>
        <dbReference type="SAM" id="MobiDB-lite"/>
    </source>
</evidence>
<evidence type="ECO:0000313" key="7">
    <source>
        <dbReference type="Proteomes" id="UP001304461"/>
    </source>
</evidence>
<gene>
    <name evidence="6" type="ORF">VB738_13275</name>
</gene>
<evidence type="ECO:0000256" key="5">
    <source>
        <dbReference type="SAM" id="SignalP"/>
    </source>
</evidence>